<dbReference type="EMBL" id="DS113373">
    <property type="protein sequence ID" value="EAY08699.1"/>
    <property type="molecule type" value="Genomic_DNA"/>
</dbReference>
<gene>
    <name evidence="2" type="ORF">TVAG_079570</name>
</gene>
<protein>
    <submittedName>
        <fullName evidence="2">Small GTP-binding protein, putative</fullName>
    </submittedName>
</protein>
<dbReference type="Pfam" id="PF00071">
    <property type="entry name" value="Ras"/>
    <property type="match status" value="1"/>
</dbReference>
<dbReference type="InParanoid" id="A2EF89"/>
<dbReference type="GO" id="GO:0006891">
    <property type="term" value="P:intra-Golgi vesicle-mediated transport"/>
    <property type="evidence" value="ECO:0000318"/>
    <property type="project" value="GO_Central"/>
</dbReference>
<dbReference type="STRING" id="5722.A2EF89"/>
<dbReference type="PROSITE" id="PS51421">
    <property type="entry name" value="RAS"/>
    <property type="match status" value="1"/>
</dbReference>
<dbReference type="Gene3D" id="3.40.50.300">
    <property type="entry name" value="P-loop containing nucleotide triphosphate hydrolases"/>
    <property type="match status" value="1"/>
</dbReference>
<dbReference type="PROSITE" id="PS51419">
    <property type="entry name" value="RAB"/>
    <property type="match status" value="1"/>
</dbReference>
<reference evidence="2" key="1">
    <citation type="submission" date="2006-10" db="EMBL/GenBank/DDBJ databases">
        <authorList>
            <person name="Amadeo P."/>
            <person name="Zhao Q."/>
            <person name="Wortman J."/>
            <person name="Fraser-Liggett C."/>
            <person name="Carlton J."/>
        </authorList>
    </citation>
    <scope>NUCLEOTIDE SEQUENCE</scope>
    <source>
        <strain evidence="2">G3</strain>
    </source>
</reference>
<dbReference type="GO" id="GO:0003924">
    <property type="term" value="F:GTPase activity"/>
    <property type="evidence" value="ECO:0000318"/>
    <property type="project" value="GO_Central"/>
</dbReference>
<dbReference type="NCBIfam" id="TIGR00231">
    <property type="entry name" value="small_GTP"/>
    <property type="match status" value="1"/>
</dbReference>
<dbReference type="OrthoDB" id="265044at2759"/>
<evidence type="ECO:0000313" key="2">
    <source>
        <dbReference type="EMBL" id="EAY08699.1"/>
    </source>
</evidence>
<dbReference type="GO" id="GO:0006890">
    <property type="term" value="P:retrograde vesicle-mediated transport, Golgi to endoplasmic reticulum"/>
    <property type="evidence" value="ECO:0000318"/>
    <property type="project" value="GO_Central"/>
</dbReference>
<evidence type="ECO:0000313" key="3">
    <source>
        <dbReference type="Proteomes" id="UP000001542"/>
    </source>
</evidence>
<dbReference type="GO" id="GO:0006886">
    <property type="term" value="P:intracellular protein transport"/>
    <property type="evidence" value="ECO:0000318"/>
    <property type="project" value="GO_Central"/>
</dbReference>
<dbReference type="VEuPathDB" id="TrichDB:TVAG_079570"/>
<dbReference type="InterPro" id="IPR001806">
    <property type="entry name" value="Small_GTPase"/>
</dbReference>
<dbReference type="InterPro" id="IPR027417">
    <property type="entry name" value="P-loop_NTPase"/>
</dbReference>
<reference evidence="2" key="2">
    <citation type="journal article" date="2007" name="Science">
        <title>Draft genome sequence of the sexually transmitted pathogen Trichomonas vaginalis.</title>
        <authorList>
            <person name="Carlton J.M."/>
            <person name="Hirt R.P."/>
            <person name="Silva J.C."/>
            <person name="Delcher A.L."/>
            <person name="Schatz M."/>
            <person name="Zhao Q."/>
            <person name="Wortman J.R."/>
            <person name="Bidwell S.L."/>
            <person name="Alsmark U.C.M."/>
            <person name="Besteiro S."/>
            <person name="Sicheritz-Ponten T."/>
            <person name="Noel C.J."/>
            <person name="Dacks J.B."/>
            <person name="Foster P.G."/>
            <person name="Simillion C."/>
            <person name="Van de Peer Y."/>
            <person name="Miranda-Saavedra D."/>
            <person name="Barton G.J."/>
            <person name="Westrop G.D."/>
            <person name="Mueller S."/>
            <person name="Dessi D."/>
            <person name="Fiori P.L."/>
            <person name="Ren Q."/>
            <person name="Paulsen I."/>
            <person name="Zhang H."/>
            <person name="Bastida-Corcuera F.D."/>
            <person name="Simoes-Barbosa A."/>
            <person name="Brown M.T."/>
            <person name="Hayes R.D."/>
            <person name="Mukherjee M."/>
            <person name="Okumura C.Y."/>
            <person name="Schneider R."/>
            <person name="Smith A.J."/>
            <person name="Vanacova S."/>
            <person name="Villalvazo M."/>
            <person name="Haas B.J."/>
            <person name="Pertea M."/>
            <person name="Feldblyum T.V."/>
            <person name="Utterback T.R."/>
            <person name="Shu C.L."/>
            <person name="Osoegawa K."/>
            <person name="de Jong P.J."/>
            <person name="Hrdy I."/>
            <person name="Horvathova L."/>
            <person name="Zubacova Z."/>
            <person name="Dolezal P."/>
            <person name="Malik S.B."/>
            <person name="Logsdon J.M. Jr."/>
            <person name="Henze K."/>
            <person name="Gupta A."/>
            <person name="Wang C.C."/>
            <person name="Dunne R.L."/>
            <person name="Upcroft J.A."/>
            <person name="Upcroft P."/>
            <person name="White O."/>
            <person name="Salzberg S.L."/>
            <person name="Tang P."/>
            <person name="Chiu C.-H."/>
            <person name="Lee Y.-S."/>
            <person name="Embley T.M."/>
            <person name="Coombs G.H."/>
            <person name="Mottram J.C."/>
            <person name="Tachezy J."/>
            <person name="Fraser-Liggett C.M."/>
            <person name="Johnson P.J."/>
        </authorList>
    </citation>
    <scope>NUCLEOTIDE SEQUENCE [LARGE SCALE GENOMIC DNA]</scope>
    <source>
        <strain evidence="2">G3</strain>
    </source>
</reference>
<dbReference type="Proteomes" id="UP000001542">
    <property type="component" value="Unassembled WGS sequence"/>
</dbReference>
<dbReference type="SMART" id="SM00173">
    <property type="entry name" value="RAS"/>
    <property type="match status" value="1"/>
</dbReference>
<dbReference type="InterPro" id="IPR005225">
    <property type="entry name" value="Small_GTP-bd"/>
</dbReference>
<dbReference type="SMART" id="SM00175">
    <property type="entry name" value="RAB"/>
    <property type="match status" value="1"/>
</dbReference>
<dbReference type="eggNOG" id="KOG0092">
    <property type="taxonomic scope" value="Eukaryota"/>
</dbReference>
<dbReference type="GO" id="GO:0005525">
    <property type="term" value="F:GTP binding"/>
    <property type="evidence" value="ECO:0007669"/>
    <property type="project" value="InterPro"/>
</dbReference>
<keyword evidence="1" id="KW-0547">Nucleotide-binding</keyword>
<dbReference type="GO" id="GO:0012505">
    <property type="term" value="C:endomembrane system"/>
    <property type="evidence" value="ECO:0000318"/>
    <property type="project" value="GO_Central"/>
</dbReference>
<dbReference type="AlphaFoldDB" id="A2EF89"/>
<dbReference type="CDD" id="cd00154">
    <property type="entry name" value="Rab"/>
    <property type="match status" value="1"/>
</dbReference>
<dbReference type="PANTHER" id="PTHR47978">
    <property type="match status" value="1"/>
</dbReference>
<sequence length="194" mass="21308">MSTLKGKVVLVGDTSVGKTAIVNCFNRLSIDVSPTIGANSITCNVKLDSGETVQLNIWDTAGQDDFQCLVPMYARCAQVALVVYDQTQPSSFASTEKWIDHMKNSVGVPNVFLVGNKMDLNEVVETEKAIEFAESHQVKFFRTSALNGNGVDDLFQEIAIVVNTPEKQSEEVQPVFKTDVHLEETKDKKKTGCC</sequence>
<accession>A2EF89</accession>
<dbReference type="KEGG" id="tva:4766604"/>
<dbReference type="RefSeq" id="XP_001320922.1">
    <property type="nucleotide sequence ID" value="XM_001320887.1"/>
</dbReference>
<dbReference type="SMR" id="A2EF89"/>
<dbReference type="PRINTS" id="PR00449">
    <property type="entry name" value="RASTRNSFRMNG"/>
</dbReference>
<keyword evidence="3" id="KW-1185">Reference proteome</keyword>
<evidence type="ECO:0000256" key="1">
    <source>
        <dbReference type="ARBA" id="ARBA00022741"/>
    </source>
</evidence>
<dbReference type="FunFam" id="3.40.50.300:FF:001204">
    <property type="entry name" value="Small GTP-binding protein, putative"/>
    <property type="match status" value="1"/>
</dbReference>
<dbReference type="SMART" id="SM00174">
    <property type="entry name" value="RHO"/>
    <property type="match status" value="1"/>
</dbReference>
<dbReference type="SUPFAM" id="SSF52540">
    <property type="entry name" value="P-loop containing nucleoside triphosphate hydrolases"/>
    <property type="match status" value="1"/>
</dbReference>
<organism evidence="2 3">
    <name type="scientific">Trichomonas vaginalis (strain ATCC PRA-98 / G3)</name>
    <dbReference type="NCBI Taxonomy" id="412133"/>
    <lineage>
        <taxon>Eukaryota</taxon>
        <taxon>Metamonada</taxon>
        <taxon>Parabasalia</taxon>
        <taxon>Trichomonadida</taxon>
        <taxon>Trichomonadidae</taxon>
        <taxon>Trichomonas</taxon>
    </lineage>
</organism>
<dbReference type="GO" id="GO:0005794">
    <property type="term" value="C:Golgi apparatus"/>
    <property type="evidence" value="ECO:0000318"/>
    <property type="project" value="GO_Central"/>
</dbReference>
<proteinExistence type="predicted"/>
<dbReference type="GO" id="GO:0042147">
    <property type="term" value="P:retrograde transport, endosome to Golgi"/>
    <property type="evidence" value="ECO:0000318"/>
    <property type="project" value="GO_Central"/>
</dbReference>
<dbReference type="GO" id="GO:0005829">
    <property type="term" value="C:cytosol"/>
    <property type="evidence" value="ECO:0007669"/>
    <property type="project" value="GOC"/>
</dbReference>
<name>A2EF89_TRIV3</name>
<dbReference type="VEuPathDB" id="TrichDB:TVAGG3_1030440"/>